<evidence type="ECO:0008006" key="4">
    <source>
        <dbReference type="Google" id="ProtNLM"/>
    </source>
</evidence>
<dbReference type="AlphaFoldDB" id="E6K2V2"/>
<evidence type="ECO:0000256" key="1">
    <source>
        <dbReference type="SAM" id="Coils"/>
    </source>
</evidence>
<reference evidence="2 3" key="1">
    <citation type="submission" date="2010-12" db="EMBL/GenBank/DDBJ databases">
        <authorList>
            <person name="Muzny D."/>
            <person name="Qin X."/>
            <person name="Buhay C."/>
            <person name="Dugan-Rocha S."/>
            <person name="Ding Y."/>
            <person name="Chen G."/>
            <person name="Hawes A."/>
            <person name="Holder M."/>
            <person name="Jhangiani S."/>
            <person name="Johnson A."/>
            <person name="Khan Z."/>
            <person name="Li Z."/>
            <person name="Liu W."/>
            <person name="Liu X."/>
            <person name="Perez L."/>
            <person name="Shen H."/>
            <person name="Wang Q."/>
            <person name="Watt J."/>
            <person name="Xi L."/>
            <person name="Xin Y."/>
            <person name="Zhou J."/>
            <person name="Deng J."/>
            <person name="Jiang H."/>
            <person name="Liu Y."/>
            <person name="Qu J."/>
            <person name="Song X.-Z."/>
            <person name="Zhang L."/>
            <person name="Villasana D."/>
            <person name="Johnson A."/>
            <person name="Liu J."/>
            <person name="Liyanage D."/>
            <person name="Lorensuhewa L."/>
            <person name="Robinson T."/>
            <person name="Song A."/>
            <person name="Song B.-B."/>
            <person name="Dinh H."/>
            <person name="Thornton R."/>
            <person name="Coyle M."/>
            <person name="Francisco L."/>
            <person name="Jackson L."/>
            <person name="Javaid M."/>
            <person name="Korchina V."/>
            <person name="Kovar C."/>
            <person name="Mata R."/>
            <person name="Mathew T."/>
            <person name="Ngo R."/>
            <person name="Nguyen L."/>
            <person name="Nguyen N."/>
            <person name="Okwuonu G."/>
            <person name="Ongeri F."/>
            <person name="Pham C."/>
            <person name="Simmons D."/>
            <person name="Wilczek-Boney K."/>
            <person name="Hale W."/>
            <person name="Jakkamsetti A."/>
            <person name="Pham P."/>
            <person name="Ruth R."/>
            <person name="San Lucas F."/>
            <person name="Warren J."/>
            <person name="Zhang J."/>
            <person name="Zhao Z."/>
            <person name="Zhou C."/>
            <person name="Zhu D."/>
            <person name="Lee S."/>
            <person name="Bess C."/>
            <person name="Blankenburg K."/>
            <person name="Forbes L."/>
            <person name="Fu Q."/>
            <person name="Gubbala S."/>
            <person name="Hirani K."/>
            <person name="Jayaseelan J.C."/>
            <person name="Lara F."/>
            <person name="Munidasa M."/>
            <person name="Palculict T."/>
            <person name="Patil S."/>
            <person name="Pu L.-L."/>
            <person name="Saada N."/>
            <person name="Tang L."/>
            <person name="Weissenberger G."/>
            <person name="Zhu Y."/>
            <person name="Hemphill L."/>
            <person name="Shang Y."/>
            <person name="Youmans B."/>
            <person name="Ayvaz T."/>
            <person name="Ross M."/>
            <person name="Santibanez J."/>
            <person name="Aqrawi P."/>
            <person name="Gross S."/>
            <person name="Joshi V."/>
            <person name="Fowler G."/>
            <person name="Nazareth L."/>
            <person name="Reid J."/>
            <person name="Worley K."/>
            <person name="Petrosino J."/>
            <person name="Highlander S."/>
            <person name="Gibbs R."/>
        </authorList>
    </citation>
    <scope>NUCLEOTIDE SEQUENCE [LARGE SCALE GENOMIC DNA]</scope>
    <source>
        <strain evidence="2 3">DSM 10105</strain>
    </source>
</reference>
<dbReference type="PATRIC" id="fig|864564.6.peg.362"/>
<proteinExistence type="predicted"/>
<keyword evidence="3" id="KW-1185">Reference proteome</keyword>
<dbReference type="RefSeq" id="WP_006289690.1">
    <property type="nucleotide sequence ID" value="NZ_AP012333.1"/>
</dbReference>
<comment type="caution">
    <text evidence="2">The sequence shown here is derived from an EMBL/GenBank/DDBJ whole genome shotgun (WGS) entry which is preliminary data.</text>
</comment>
<organism evidence="2 3">
    <name type="scientific">Parascardovia denticolens DSM 10105 = JCM 12538</name>
    <dbReference type="NCBI Taxonomy" id="864564"/>
    <lineage>
        <taxon>Bacteria</taxon>
        <taxon>Bacillati</taxon>
        <taxon>Actinomycetota</taxon>
        <taxon>Actinomycetes</taxon>
        <taxon>Bifidobacteriales</taxon>
        <taxon>Bifidobacteriaceae</taxon>
        <taxon>Parascardovia</taxon>
    </lineage>
</organism>
<evidence type="ECO:0000313" key="2">
    <source>
        <dbReference type="EMBL" id="EFT82656.1"/>
    </source>
</evidence>
<gene>
    <name evidence="2" type="ORF">HMPREF0620_1341</name>
</gene>
<name>E6K2V2_PARDN</name>
<protein>
    <recommendedName>
        <fullName evidence="4">WXG100 family type VII secretion target</fullName>
    </recommendedName>
</protein>
<evidence type="ECO:0000313" key="3">
    <source>
        <dbReference type="Proteomes" id="UP000004946"/>
    </source>
</evidence>
<dbReference type="KEGG" id="pdo:PSDT_0331"/>
<dbReference type="EMBL" id="AEON01000002">
    <property type="protein sequence ID" value="EFT82656.1"/>
    <property type="molecule type" value="Genomic_DNA"/>
</dbReference>
<dbReference type="HOGENOM" id="CLU_628290_0_0_11"/>
<dbReference type="Proteomes" id="UP000004946">
    <property type="component" value="Chromosome"/>
</dbReference>
<feature type="coiled-coil region" evidence="1">
    <location>
        <begin position="158"/>
        <end position="192"/>
    </location>
</feature>
<keyword evidence="1" id="KW-0175">Coiled coil</keyword>
<accession>E6K2V2</accession>
<sequence length="436" mass="46429">MNKNHEWHLVGRTGNPVPGDPQEVARMAARYGALSASFERLASIARRLQGEGGLKGKWANALFSQADSSLGKDFPSWAAAFAQAKSELAAWSQELDGFQTGVDKAMRMAEDASVDMQRASRYAGEAEEALSQVQGKACLARLNPLSTEAEKLLAHRTVETAEDDLAAYQAKAREAQEAIGQQKTTIDALIEEYNQTGKRHAAVLTGTDMPGIRELESFPYAWAWGTIEDDLKTSSVALSIGSLLFPGIGWFAGKGRGGARSQGLWSLTKAMGSEAPSSEFLCESAFSLLTVLPDPGEKGVPARAKVQAASFGLPKDRAAYGASEGISAAFGLGSEHASGADQEHLAHGTDDQDLVPAQAPADSVFGGGFRIFSEAGDLSLSPDQAEGLWSQAADSVRRCRVPGRGQGAQDSVRVSGHDPSQLDRYVERMKRQLPSC</sequence>